<name>A0A8S5QDD2_9CAUD</name>
<evidence type="ECO:0000313" key="1">
    <source>
        <dbReference type="EMBL" id="DAE17310.1"/>
    </source>
</evidence>
<reference evidence="1" key="1">
    <citation type="journal article" date="2021" name="Proc. Natl. Acad. Sci. U.S.A.">
        <title>A Catalog of Tens of Thousands of Viruses from Human Metagenomes Reveals Hidden Associations with Chronic Diseases.</title>
        <authorList>
            <person name="Tisza M.J."/>
            <person name="Buck C.B."/>
        </authorList>
    </citation>
    <scope>NUCLEOTIDE SEQUENCE</scope>
    <source>
        <strain evidence="1">CtEIp38</strain>
    </source>
</reference>
<dbReference type="EMBL" id="BK015638">
    <property type="protein sequence ID" value="DAE17310.1"/>
    <property type="molecule type" value="Genomic_DNA"/>
</dbReference>
<protein>
    <submittedName>
        <fullName evidence="1">Uncharacterized protein</fullName>
    </submittedName>
</protein>
<organism evidence="1">
    <name type="scientific">Siphoviridae sp. ctEIp38</name>
    <dbReference type="NCBI Taxonomy" id="2825394"/>
    <lineage>
        <taxon>Viruses</taxon>
        <taxon>Duplodnaviria</taxon>
        <taxon>Heunggongvirae</taxon>
        <taxon>Uroviricota</taxon>
        <taxon>Caudoviricetes</taxon>
    </lineage>
</organism>
<accession>A0A8S5QDD2</accession>
<proteinExistence type="predicted"/>
<sequence>MFPCFFRFLSVSVSILSEKFVTDVIYVISL</sequence>